<keyword evidence="2" id="KW-1185">Reference proteome</keyword>
<name>A0AC61R696_9FIRM</name>
<gene>
    <name evidence="1" type="ORF">E5336_08695</name>
</gene>
<reference evidence="1" key="1">
    <citation type="submission" date="2019-04" db="EMBL/GenBank/DDBJ databases">
        <title>Microbes associate with the intestines of laboratory mice.</title>
        <authorList>
            <person name="Navarre W."/>
            <person name="Wong E."/>
            <person name="Huang K."/>
            <person name="Tropini C."/>
            <person name="Ng K."/>
            <person name="Yu B."/>
        </authorList>
    </citation>
    <scope>NUCLEOTIDE SEQUENCE</scope>
    <source>
        <strain evidence="1">NM09_H32</strain>
    </source>
</reference>
<evidence type="ECO:0000313" key="2">
    <source>
        <dbReference type="Proteomes" id="UP000308836"/>
    </source>
</evidence>
<dbReference type="Proteomes" id="UP000308836">
    <property type="component" value="Unassembled WGS sequence"/>
</dbReference>
<accession>A0AC61R696</accession>
<sequence length="259" mass="28025">MDRNGAKSFFDKCSHLAVAGFSKLSKLFDKIIYHKRSSVIVSLLVSTGICVAVNFDDIRYTFFNNDLTTLNVPGVGVEIKADTETYEITGVPSTVDLTLTGDPADIQSFRNQSNAAVVTADLRNFGEGDNVATLQVSNVPKQIDVQVNPATVEVDLVRKLTKSFPVDAELLIGVGQKKSDFDSVTPAQSSVLVKATQEQLDSIRKVEAIVDTTGKTTDFSMNAPLVAYDSNGDKVNVEINPTTVEVAVKVKTTNTNEKE</sequence>
<protein>
    <submittedName>
        <fullName evidence="1">Uncharacterized protein</fullName>
    </submittedName>
</protein>
<comment type="caution">
    <text evidence="1">The sequence shown here is derived from an EMBL/GenBank/DDBJ whole genome shotgun (WGS) entry which is preliminary data.</text>
</comment>
<organism evidence="1 2">
    <name type="scientific">Dubosiella muris</name>
    <dbReference type="NCBI Taxonomy" id="3038133"/>
    <lineage>
        <taxon>Bacteria</taxon>
        <taxon>Bacillati</taxon>
        <taxon>Bacillota</taxon>
        <taxon>Erysipelotrichia</taxon>
        <taxon>Erysipelotrichales</taxon>
        <taxon>Erysipelotrichaceae</taxon>
        <taxon>Dubosiella</taxon>
    </lineage>
</organism>
<evidence type="ECO:0000313" key="1">
    <source>
        <dbReference type="EMBL" id="TGY65483.1"/>
    </source>
</evidence>
<proteinExistence type="predicted"/>
<dbReference type="EMBL" id="SRYG01000017">
    <property type="protein sequence ID" value="TGY65483.1"/>
    <property type="molecule type" value="Genomic_DNA"/>
</dbReference>